<feature type="region of interest" description="Disordered" evidence="1">
    <location>
        <begin position="1"/>
        <end position="52"/>
    </location>
</feature>
<dbReference type="Pfam" id="PF13699">
    <property type="entry name" value="eCIS_core"/>
    <property type="match status" value="1"/>
</dbReference>
<gene>
    <name evidence="3" type="ORF">GCM10022223_17240</name>
</gene>
<name>A0ABP6Z967_9ACTN</name>
<evidence type="ECO:0000259" key="2">
    <source>
        <dbReference type="Pfam" id="PF13699"/>
    </source>
</evidence>
<reference evidence="4" key="1">
    <citation type="journal article" date="2019" name="Int. J. Syst. Evol. Microbiol.">
        <title>The Global Catalogue of Microorganisms (GCM) 10K type strain sequencing project: providing services to taxonomists for standard genome sequencing and annotation.</title>
        <authorList>
            <consortium name="The Broad Institute Genomics Platform"/>
            <consortium name="The Broad Institute Genome Sequencing Center for Infectious Disease"/>
            <person name="Wu L."/>
            <person name="Ma J."/>
        </authorList>
    </citation>
    <scope>NUCLEOTIDE SEQUENCE [LARGE SCALE GENOMIC DNA]</scope>
    <source>
        <strain evidence="4">JCM 16902</strain>
    </source>
</reference>
<sequence length="793" mass="84950">MHRYVEDASGPDRSGGVRRDGQRRRDDSGETRQAVQRSMVPRVLSSGGRPLEEPVRAEMEARLGADFSDVRIHTGSSADRPAAEIGARAYTAGHHVVLGDGGSDRHTLAHELTHVIQQRNGPVAGAENVSGLKVSDPDDTFARAAEANAQRVMKASVPISVAPPPEVGRPSARDQAVPSVQRVFEGAWAHEGQEDIQRQLEELGVTASAVRLMRLRAGTKVFRTIDELAAELGGGPVEGTAVADYVRETAAARATSDEQSQEPQRYLRVKAGHPLAAPTPELTAQMAAVLADGDPSGLLPVLIAQLYSVLSWTGRAPVTVYTDEAQGRGDLTLGIKTAETLRESFPGPGATGSDVSLMSTVRASTKNPGMFRDSGLPYTLLPDANTEPPTVQNPAQAPVSVVVAPQLGVTKPFQKGLPRWNSQVTTLTEYNNYQPLPPGAVSQMHAAGLGRNRYGVANVGINVDTALREYKKSQDSIPLPEDRRQARLENLHALKDPQMLTGLFSRPIGNREQDIDAYARNAGSRLYFAYSNKSAVRFAMLVASLESEGRDDVTVAQSSVKKDQFGLSALDVPAKQYLIDRKVGIIRLVTFVNGSKQVSNVLLGHGGKTMTWILVDSIPKSDMLTLIRASEPITMMTGNQSTAEALSAGKTILYESIGQPQSQAFRTALLDDAGVGADDRLAIEAMSRDHDWNLHKPTPVSPGAPGPTELDGAAAALRRMEAGQNMPRLSDRVAATRDLGRWIGGSQLRSFLMQGPLKSDLEGLEADLIANAKAPEGEPFRTFLKGLTGLAGS</sequence>
<keyword evidence="4" id="KW-1185">Reference proteome</keyword>
<evidence type="ECO:0000313" key="4">
    <source>
        <dbReference type="Proteomes" id="UP001501074"/>
    </source>
</evidence>
<protein>
    <recommendedName>
        <fullName evidence="2">eCIS core domain-containing protein</fullName>
    </recommendedName>
</protein>
<feature type="compositionally biased region" description="Basic and acidic residues" evidence="1">
    <location>
        <begin position="15"/>
        <end position="30"/>
    </location>
</feature>
<comment type="caution">
    <text evidence="3">The sequence shown here is derived from an EMBL/GenBank/DDBJ whole genome shotgun (WGS) entry which is preliminary data.</text>
</comment>
<dbReference type="EMBL" id="BAAAZO010000002">
    <property type="protein sequence ID" value="GAA3602039.1"/>
    <property type="molecule type" value="Genomic_DNA"/>
</dbReference>
<proteinExistence type="predicted"/>
<organism evidence="3 4">
    <name type="scientific">Kineosporia mesophila</name>
    <dbReference type="NCBI Taxonomy" id="566012"/>
    <lineage>
        <taxon>Bacteria</taxon>
        <taxon>Bacillati</taxon>
        <taxon>Actinomycetota</taxon>
        <taxon>Actinomycetes</taxon>
        <taxon>Kineosporiales</taxon>
        <taxon>Kineosporiaceae</taxon>
        <taxon>Kineosporia</taxon>
    </lineage>
</organism>
<dbReference type="InterPro" id="IPR025295">
    <property type="entry name" value="eCIS_core_dom"/>
</dbReference>
<dbReference type="Proteomes" id="UP001501074">
    <property type="component" value="Unassembled WGS sequence"/>
</dbReference>
<evidence type="ECO:0000256" key="1">
    <source>
        <dbReference type="SAM" id="MobiDB-lite"/>
    </source>
</evidence>
<accession>A0ABP6Z967</accession>
<feature type="domain" description="eCIS core" evidence="2">
    <location>
        <begin position="50"/>
        <end position="121"/>
    </location>
</feature>
<dbReference type="RefSeq" id="WP_231485183.1">
    <property type="nucleotide sequence ID" value="NZ_BAAAZO010000002.1"/>
</dbReference>
<evidence type="ECO:0000313" key="3">
    <source>
        <dbReference type="EMBL" id="GAA3602039.1"/>
    </source>
</evidence>